<accession>A0ABV6Z599</accession>
<dbReference type="Gene3D" id="3.40.50.1820">
    <property type="entry name" value="alpha/beta hydrolase"/>
    <property type="match status" value="1"/>
</dbReference>
<evidence type="ECO:0000259" key="2">
    <source>
        <dbReference type="Pfam" id="PF12146"/>
    </source>
</evidence>
<proteinExistence type="predicted"/>
<feature type="transmembrane region" description="Helical" evidence="1">
    <location>
        <begin position="12"/>
        <end position="36"/>
    </location>
</feature>
<name>A0ABV6Z599_UNCC1</name>
<organism evidence="3 4">
    <name type="scientific">candidate division CSSED10-310 bacterium</name>
    <dbReference type="NCBI Taxonomy" id="2855610"/>
    <lineage>
        <taxon>Bacteria</taxon>
        <taxon>Bacteria division CSSED10-310</taxon>
    </lineage>
</organism>
<keyword evidence="1" id="KW-1133">Transmembrane helix</keyword>
<keyword evidence="3" id="KW-0378">Hydrolase</keyword>
<dbReference type="PANTHER" id="PTHR12277">
    <property type="entry name" value="ALPHA/BETA HYDROLASE DOMAIN-CONTAINING PROTEIN"/>
    <property type="match status" value="1"/>
</dbReference>
<dbReference type="EMBL" id="JBHPBY010000554">
    <property type="protein sequence ID" value="MFC1853623.1"/>
    <property type="molecule type" value="Genomic_DNA"/>
</dbReference>
<comment type="caution">
    <text evidence="3">The sequence shown here is derived from an EMBL/GenBank/DDBJ whole genome shotgun (WGS) entry which is preliminary data.</text>
</comment>
<dbReference type="GO" id="GO:0016787">
    <property type="term" value="F:hydrolase activity"/>
    <property type="evidence" value="ECO:0007669"/>
    <property type="project" value="UniProtKB-KW"/>
</dbReference>
<dbReference type="Proteomes" id="UP001594351">
    <property type="component" value="Unassembled WGS sequence"/>
</dbReference>
<dbReference type="Pfam" id="PF12146">
    <property type="entry name" value="Hydrolase_4"/>
    <property type="match status" value="1"/>
</dbReference>
<sequence length="293" mass="32402">MKNNTKKIYSVLLKSMTVLMTVIIFLIILPGTVYLWHSLKPNRLPITITPRVYNLEFEDVTLETADGLNIAAWYLGAQRKDVAVILAHGLGVNREHMLPQAAYFVSRFQIPTLLIDVRGHGQSSPSFFSFGISEAEDIIAAIHFLDNTLGAEVKIGAYGFSAGTAAIMHAFALTQYPFSFLILESPALTNLDGVPLIEILFLECMTGLPLRKYDSYAALTKADFPILTIAGDEELYCKQQALRIANSNRHLLSSNQIISNAGHGGCWGPKFKKAVQKLLQDISWVTAEKSRAE</sequence>
<feature type="domain" description="Serine aminopeptidase S33" evidence="2">
    <location>
        <begin position="81"/>
        <end position="197"/>
    </location>
</feature>
<evidence type="ECO:0000313" key="3">
    <source>
        <dbReference type="EMBL" id="MFC1853623.1"/>
    </source>
</evidence>
<evidence type="ECO:0000256" key="1">
    <source>
        <dbReference type="SAM" id="Phobius"/>
    </source>
</evidence>
<dbReference type="InterPro" id="IPR022742">
    <property type="entry name" value="Hydrolase_4"/>
</dbReference>
<keyword evidence="4" id="KW-1185">Reference proteome</keyword>
<protein>
    <submittedName>
        <fullName evidence="3">Alpha/beta hydrolase</fullName>
    </submittedName>
</protein>
<reference evidence="3 4" key="1">
    <citation type="submission" date="2024-09" db="EMBL/GenBank/DDBJ databases">
        <title>Laminarin stimulates single cell rates of sulfate reduction while oxygen inhibits transcriptomic activity in coastal marine sediment.</title>
        <authorList>
            <person name="Lindsay M."/>
            <person name="Orcutt B."/>
            <person name="Emerson D."/>
            <person name="Stepanauskas R."/>
            <person name="D'Angelo T."/>
        </authorList>
    </citation>
    <scope>NUCLEOTIDE SEQUENCE [LARGE SCALE GENOMIC DNA]</scope>
    <source>
        <strain evidence="3">SAG AM-311-K15</strain>
    </source>
</reference>
<keyword evidence="1" id="KW-0472">Membrane</keyword>
<gene>
    <name evidence="3" type="ORF">ACFL27_25850</name>
</gene>
<keyword evidence="1" id="KW-0812">Transmembrane</keyword>
<dbReference type="SUPFAM" id="SSF53474">
    <property type="entry name" value="alpha/beta-Hydrolases"/>
    <property type="match status" value="1"/>
</dbReference>
<evidence type="ECO:0000313" key="4">
    <source>
        <dbReference type="Proteomes" id="UP001594351"/>
    </source>
</evidence>
<dbReference type="InterPro" id="IPR029058">
    <property type="entry name" value="AB_hydrolase_fold"/>
</dbReference>
<dbReference type="PANTHER" id="PTHR12277:SF79">
    <property type="entry name" value="XAA-PRO DIPEPTIDYL-PEPTIDASE-RELATED"/>
    <property type="match status" value="1"/>
</dbReference>